<dbReference type="EMBL" id="CP033622">
    <property type="protein sequence ID" value="QIZ50534.1"/>
    <property type="molecule type" value="Genomic_DNA"/>
</dbReference>
<evidence type="ECO:0008006" key="5">
    <source>
        <dbReference type="Google" id="ProtNLM"/>
    </source>
</evidence>
<dbReference type="AlphaFoldDB" id="A0AAE6YY21"/>
<name>A0AAE6YY21_9GAMM</name>
<sequence length="139" mass="15570">MQLKLTVNGVSQVVSDVTDPLTRTVAISLFTWRRAGPDDDVDSVMGWWGDSYPTQQNDRIGSRLYQLRREKLTNKTPLTARTYITEALQWLVDDGVIARVDVTTERTDVNSMAASVTLYKQDGTAIALAFDDLWSELDG</sequence>
<dbReference type="RefSeq" id="WP_168361986.1">
    <property type="nucleotide sequence ID" value="NZ_CP033622.1"/>
</dbReference>
<dbReference type="Proteomes" id="UP000824976">
    <property type="component" value="Chromosome"/>
</dbReference>
<evidence type="ECO:0000313" key="3">
    <source>
        <dbReference type="Proteomes" id="UP000500801"/>
    </source>
</evidence>
<dbReference type="Pfam" id="PF07409">
    <property type="entry name" value="GP46"/>
    <property type="match status" value="1"/>
</dbReference>
<gene>
    <name evidence="1" type="ORF">DWG24_06940</name>
    <name evidence="2" type="ORF">FGI21_21085</name>
</gene>
<dbReference type="InterPro" id="IPR010877">
    <property type="entry name" value="Phage_Mu_Gp46"/>
</dbReference>
<protein>
    <recommendedName>
        <fullName evidence="5">Phage GP46 family protein</fullName>
    </recommendedName>
</protein>
<evidence type="ECO:0000313" key="4">
    <source>
        <dbReference type="Proteomes" id="UP000824976"/>
    </source>
</evidence>
<reference evidence="2 4" key="2">
    <citation type="submission" date="2019-06" db="EMBL/GenBank/DDBJ databases">
        <title>Complete genome of Dickeya zeae PL65.</title>
        <authorList>
            <person name="Boluk G."/>
            <person name="Arif M."/>
        </authorList>
    </citation>
    <scope>NUCLEOTIDE SEQUENCE [LARGE SCALE GENOMIC DNA]</scope>
    <source>
        <strain evidence="2 4">PL65</strain>
    </source>
</reference>
<accession>A0AAE6YY21</accession>
<dbReference type="Proteomes" id="UP000500801">
    <property type="component" value="Chromosome"/>
</dbReference>
<evidence type="ECO:0000313" key="1">
    <source>
        <dbReference type="EMBL" id="QIZ50534.1"/>
    </source>
</evidence>
<reference evidence="1 3" key="1">
    <citation type="submission" date="2018-11" db="EMBL/GenBank/DDBJ databases">
        <title>Complete genome sequence of Dickeya zeae strain CE1 infecting Canna edulis Ker-Gawl. in China.</title>
        <authorList>
            <person name="Zhang J."/>
            <person name="Lin B."/>
            <person name="Shen H."/>
            <person name="Jiang S."/>
            <person name="Pu X."/>
            <person name="Sun D."/>
        </authorList>
    </citation>
    <scope>NUCLEOTIDE SEQUENCE [LARGE SCALE GENOMIC DNA]</scope>
    <source>
        <strain evidence="1 3">CE1</strain>
    </source>
</reference>
<proteinExistence type="predicted"/>
<dbReference type="EMBL" id="CP040817">
    <property type="protein sequence ID" value="QYM94175.1"/>
    <property type="molecule type" value="Genomic_DNA"/>
</dbReference>
<evidence type="ECO:0000313" key="2">
    <source>
        <dbReference type="EMBL" id="QYM94175.1"/>
    </source>
</evidence>
<organism evidence="1 3">
    <name type="scientific">Dickeya zeae</name>
    <dbReference type="NCBI Taxonomy" id="204042"/>
    <lineage>
        <taxon>Bacteria</taxon>
        <taxon>Pseudomonadati</taxon>
        <taxon>Pseudomonadota</taxon>
        <taxon>Gammaproteobacteria</taxon>
        <taxon>Enterobacterales</taxon>
        <taxon>Pectobacteriaceae</taxon>
        <taxon>Dickeya</taxon>
    </lineage>
</organism>
<keyword evidence="4" id="KW-1185">Reference proteome</keyword>